<name>A0A8B8F5F7_9HEMI</name>
<feature type="non-terminal residue" evidence="3">
    <location>
        <position position="1"/>
    </location>
</feature>
<accession>A0A8B8F5F7</accession>
<evidence type="ECO:0000256" key="1">
    <source>
        <dbReference type="SAM" id="MobiDB-lite"/>
    </source>
</evidence>
<dbReference type="RefSeq" id="XP_025405876.1">
    <property type="nucleotide sequence ID" value="XM_025550091.1"/>
</dbReference>
<dbReference type="GeneID" id="112680093"/>
<evidence type="ECO:0000313" key="3">
    <source>
        <dbReference type="RefSeq" id="XP_025405876.1"/>
    </source>
</evidence>
<feature type="region of interest" description="Disordered" evidence="1">
    <location>
        <begin position="1"/>
        <end position="21"/>
    </location>
</feature>
<protein>
    <submittedName>
        <fullName evidence="3">Uncharacterized protein LOC112680093</fullName>
    </submittedName>
</protein>
<dbReference type="Proteomes" id="UP000694846">
    <property type="component" value="Unplaced"/>
</dbReference>
<proteinExistence type="predicted"/>
<keyword evidence="2" id="KW-1185">Reference proteome</keyword>
<organism evidence="2 3">
    <name type="scientific">Sipha flava</name>
    <name type="common">yellow sugarcane aphid</name>
    <dbReference type="NCBI Taxonomy" id="143950"/>
    <lineage>
        <taxon>Eukaryota</taxon>
        <taxon>Metazoa</taxon>
        <taxon>Ecdysozoa</taxon>
        <taxon>Arthropoda</taxon>
        <taxon>Hexapoda</taxon>
        <taxon>Insecta</taxon>
        <taxon>Pterygota</taxon>
        <taxon>Neoptera</taxon>
        <taxon>Paraneoptera</taxon>
        <taxon>Hemiptera</taxon>
        <taxon>Sternorrhyncha</taxon>
        <taxon>Aphidomorpha</taxon>
        <taxon>Aphidoidea</taxon>
        <taxon>Aphididae</taxon>
        <taxon>Sipha</taxon>
    </lineage>
</organism>
<gene>
    <name evidence="3" type="primary">LOC112680093</name>
</gene>
<sequence>NLKTLSENTSTDDDNKVNPSEKQNVKIMKINELLESTIDLESSITQPLSSSIQSSSSFVQFNENKPLIKSIIPVDERKKESMAKKDTILNCSPSVVDGSVKSKDTVILYNLFNLFVTVLSKICKNDDTTSTMYYSLSYKSCTNKECIKYLI</sequence>
<dbReference type="AlphaFoldDB" id="A0A8B8F5F7"/>
<evidence type="ECO:0000313" key="2">
    <source>
        <dbReference type="Proteomes" id="UP000694846"/>
    </source>
</evidence>
<reference evidence="3" key="1">
    <citation type="submission" date="2025-08" db="UniProtKB">
        <authorList>
            <consortium name="RefSeq"/>
        </authorList>
    </citation>
    <scope>IDENTIFICATION</scope>
    <source>
        <tissue evidence="3">Whole body</tissue>
    </source>
</reference>